<gene>
    <name evidence="2" type="ORF">CDEST_08067</name>
</gene>
<evidence type="ECO:0000313" key="3">
    <source>
        <dbReference type="Proteomes" id="UP001322277"/>
    </source>
</evidence>
<reference evidence="3" key="1">
    <citation type="journal article" date="2023" name="bioRxiv">
        <title>Complete genome of the Medicago anthracnose fungus, Colletotrichum destructivum, reveals a mini-chromosome-like region within a core chromosome.</title>
        <authorList>
            <person name="Lapalu N."/>
            <person name="Simon A."/>
            <person name="Lu A."/>
            <person name="Plaumann P.-L."/>
            <person name="Amselem J."/>
            <person name="Pigne S."/>
            <person name="Auger A."/>
            <person name="Koch C."/>
            <person name="Dallery J.-F."/>
            <person name="O'Connell R.J."/>
        </authorList>
    </citation>
    <scope>NUCLEOTIDE SEQUENCE [LARGE SCALE GENOMIC DNA]</scope>
    <source>
        <strain evidence="3">CBS 520.97</strain>
    </source>
</reference>
<dbReference type="AlphaFoldDB" id="A0AAX4IJ57"/>
<protein>
    <submittedName>
        <fullName evidence="2">Uncharacterized protein</fullName>
    </submittedName>
</protein>
<dbReference type="GeneID" id="87944570"/>
<accession>A0AAX4IJ57</accession>
<evidence type="ECO:0000313" key="2">
    <source>
        <dbReference type="EMBL" id="WQF83053.1"/>
    </source>
</evidence>
<dbReference type="KEGG" id="cdet:87944570"/>
<feature type="compositionally biased region" description="Basic and acidic residues" evidence="1">
    <location>
        <begin position="16"/>
        <end position="31"/>
    </location>
</feature>
<name>A0AAX4IJ57_9PEZI</name>
<sequence length="126" mass="13601">MSYDSAASSVTHHERKWGGKEKNRVKEEGEKNNSPSGKKIVTKLREACAVQSAQPASPPVRQSAGLWTLTIPHTGSRAASRLGISPPTTPGLVSEKSTLFQNPFRPATAFESAIIRNNLASRHDPV</sequence>
<proteinExistence type="predicted"/>
<feature type="compositionally biased region" description="Polar residues" evidence="1">
    <location>
        <begin position="1"/>
        <end position="10"/>
    </location>
</feature>
<organism evidence="2 3">
    <name type="scientific">Colletotrichum destructivum</name>
    <dbReference type="NCBI Taxonomy" id="34406"/>
    <lineage>
        <taxon>Eukaryota</taxon>
        <taxon>Fungi</taxon>
        <taxon>Dikarya</taxon>
        <taxon>Ascomycota</taxon>
        <taxon>Pezizomycotina</taxon>
        <taxon>Sordariomycetes</taxon>
        <taxon>Hypocreomycetidae</taxon>
        <taxon>Glomerellales</taxon>
        <taxon>Glomerellaceae</taxon>
        <taxon>Colletotrichum</taxon>
        <taxon>Colletotrichum destructivum species complex</taxon>
    </lineage>
</organism>
<evidence type="ECO:0000256" key="1">
    <source>
        <dbReference type="SAM" id="MobiDB-lite"/>
    </source>
</evidence>
<keyword evidence="3" id="KW-1185">Reference proteome</keyword>
<dbReference type="Proteomes" id="UP001322277">
    <property type="component" value="Chromosome 5"/>
</dbReference>
<dbReference type="EMBL" id="CP137309">
    <property type="protein sequence ID" value="WQF83053.1"/>
    <property type="molecule type" value="Genomic_DNA"/>
</dbReference>
<dbReference type="RefSeq" id="XP_062780277.1">
    <property type="nucleotide sequence ID" value="XM_062924226.1"/>
</dbReference>
<feature type="region of interest" description="Disordered" evidence="1">
    <location>
        <begin position="1"/>
        <end position="39"/>
    </location>
</feature>